<dbReference type="Proteomes" id="UP000059188">
    <property type="component" value="Unassembled WGS sequence"/>
</dbReference>
<accession>A0A0B7FYH5</accession>
<protein>
    <submittedName>
        <fullName evidence="1">Uncharacterized protein</fullName>
    </submittedName>
</protein>
<evidence type="ECO:0000313" key="1">
    <source>
        <dbReference type="EMBL" id="CEL62996.1"/>
    </source>
</evidence>
<name>A0A0B7FYH5_THACB</name>
<dbReference type="Pfam" id="PF02458">
    <property type="entry name" value="Transferase"/>
    <property type="match status" value="1"/>
</dbReference>
<proteinExistence type="predicted"/>
<dbReference type="STRING" id="1108050.A0A0B7FYH5"/>
<dbReference type="AlphaFoldDB" id="A0A0B7FYH5"/>
<dbReference type="InterPro" id="IPR023213">
    <property type="entry name" value="CAT-like_dom_sf"/>
</dbReference>
<sequence length="379" mass="42320">MEHFRVEPVYTMDTHSGGAHLTLTIGFIFSGVIERAKIESAAKVLAGKWPILGTRLRRPSSDSPALEALIPDAKHASLATTFYVTSKGIHQVESLPTRTSTITTQRLSRNTKLYFDRTQPTIEELISSQSPAFRLHVSCLADSTIFTFSFPHVLMDASGAGSVMRGLISVLEGKEPLDELQEDPWTKLVNTAHPRTDLSLRGWTTYGPCDFMTSAETECMDLEHDGPISQRTVYFPPTEITRLKDQAMAELGALGLEVPFLSSGDVVVAWLYKHFYGDEQYDPERTSRLIYVLDARKRLADAFPPNKVYLKNGYILNVTSKYANCKIRDMTLGEIARLVRELVVEGSKPDTVLDHLQWKHDHAGEVQVPVPAGERVLCE</sequence>
<evidence type="ECO:0000313" key="2">
    <source>
        <dbReference type="Proteomes" id="UP000059188"/>
    </source>
</evidence>
<organism evidence="1 2">
    <name type="scientific">Thanatephorus cucumeris (strain AG1-IB / isolate 7/3/14)</name>
    <name type="common">Lettuce bottom rot fungus</name>
    <name type="synonym">Rhizoctonia solani</name>
    <dbReference type="NCBI Taxonomy" id="1108050"/>
    <lineage>
        <taxon>Eukaryota</taxon>
        <taxon>Fungi</taxon>
        <taxon>Dikarya</taxon>
        <taxon>Basidiomycota</taxon>
        <taxon>Agaricomycotina</taxon>
        <taxon>Agaricomycetes</taxon>
        <taxon>Cantharellales</taxon>
        <taxon>Ceratobasidiaceae</taxon>
        <taxon>Rhizoctonia</taxon>
        <taxon>Rhizoctonia solani AG-1</taxon>
    </lineage>
</organism>
<keyword evidence="2" id="KW-1185">Reference proteome</keyword>
<dbReference type="OrthoDB" id="21502at2759"/>
<reference evidence="1 2" key="1">
    <citation type="submission" date="2014-11" db="EMBL/GenBank/DDBJ databases">
        <authorList>
            <person name="Wibberg Daniel"/>
        </authorList>
    </citation>
    <scope>NUCLEOTIDE SEQUENCE [LARGE SCALE GENOMIC DNA]</scope>
    <source>
        <strain evidence="1">Rhizoctonia solani AG1-IB 7/3/14</strain>
    </source>
</reference>
<gene>
    <name evidence="1" type="ORF">RSOLAG1IB_10635</name>
</gene>
<dbReference type="EMBL" id="LN679176">
    <property type="protein sequence ID" value="CEL62996.1"/>
    <property type="molecule type" value="Genomic_DNA"/>
</dbReference>
<dbReference type="Gene3D" id="3.30.559.10">
    <property type="entry name" value="Chloramphenicol acetyltransferase-like domain"/>
    <property type="match status" value="1"/>
</dbReference>